<dbReference type="EMBL" id="LZYB01000002">
    <property type="protein sequence ID" value="OBV11564.1"/>
    <property type="molecule type" value="Genomic_DNA"/>
</dbReference>
<comment type="caution">
    <text evidence="1">The sequence shown here is derived from an EMBL/GenBank/DDBJ whole genome shotgun (WGS) entry which is preliminary data.</text>
</comment>
<dbReference type="STRING" id="1300349.I603_1007"/>
<evidence type="ECO:0000313" key="1">
    <source>
        <dbReference type="EMBL" id="OBV11564.1"/>
    </source>
</evidence>
<name>A0A1A7BGE5_9SPHN</name>
<keyword evidence="2" id="KW-1185">Reference proteome</keyword>
<sequence length="270" mass="28721">MNQSQANILRRMSSYHKNTGPAGRKDLSTSLASHAQRLENAHELGHTFAIMDTLAFDGQVALRNEESALSVWSRQGFGSDVERLGVTCAGPLVDMLGKGILVANMEPVEIEAALRQFLAAAADGGTVDDSACYERVAARLSPAGVTIAIGRGLEAAAKALTLAGRHPAFITWLGEAIDRTPSDQCLTFDKQACAILLDATSAEGRGLDHEALIVRREWFNNWLAAGDTKTLEAELLDDTLAVLAQMEARGEIVDGRLTPAGLARLDANGG</sequence>
<organism evidence="1 2">
    <name type="scientific">Erythrobacter dokdonensis DSW-74</name>
    <dbReference type="NCBI Taxonomy" id="1300349"/>
    <lineage>
        <taxon>Bacteria</taxon>
        <taxon>Pseudomonadati</taxon>
        <taxon>Pseudomonadota</taxon>
        <taxon>Alphaproteobacteria</taxon>
        <taxon>Sphingomonadales</taxon>
        <taxon>Erythrobacteraceae</taxon>
        <taxon>Erythrobacter/Porphyrobacter group</taxon>
        <taxon>Erythrobacter</taxon>
    </lineage>
</organism>
<protein>
    <submittedName>
        <fullName evidence="1">Uncharacterized protein</fullName>
    </submittedName>
</protein>
<reference evidence="1 2" key="1">
    <citation type="submission" date="2016-06" db="EMBL/GenBank/DDBJ databases">
        <title>Genome sequence of Porphyrobacter dokdonensis DSW-74.</title>
        <authorList>
            <person name="Kim J.F."/>
            <person name="Song J.Y."/>
        </authorList>
    </citation>
    <scope>NUCLEOTIDE SEQUENCE [LARGE SCALE GENOMIC DNA]</scope>
    <source>
        <strain evidence="1 2">DSW-74</strain>
    </source>
</reference>
<dbReference type="AlphaFoldDB" id="A0A1A7BGE5"/>
<evidence type="ECO:0000313" key="2">
    <source>
        <dbReference type="Proteomes" id="UP000092484"/>
    </source>
</evidence>
<proteinExistence type="predicted"/>
<dbReference type="Proteomes" id="UP000092484">
    <property type="component" value="Unassembled WGS sequence"/>
</dbReference>
<gene>
    <name evidence="1" type="ORF">I603_1007</name>
</gene>
<accession>A0A1A7BGE5</accession>